<keyword evidence="2" id="KW-1185">Reference proteome</keyword>
<proteinExistence type="predicted"/>
<reference evidence="2" key="1">
    <citation type="journal article" date="2019" name="Int. J. Syst. Evol. Microbiol.">
        <title>The Global Catalogue of Microorganisms (GCM) 10K type strain sequencing project: providing services to taxonomists for standard genome sequencing and annotation.</title>
        <authorList>
            <consortium name="The Broad Institute Genomics Platform"/>
            <consortium name="The Broad Institute Genome Sequencing Center for Infectious Disease"/>
            <person name="Wu L."/>
            <person name="Ma J."/>
        </authorList>
    </citation>
    <scope>NUCLEOTIDE SEQUENCE [LARGE SCALE GENOMIC DNA]</scope>
    <source>
        <strain evidence="2">CCUG 62982</strain>
    </source>
</reference>
<dbReference type="RefSeq" id="WP_264945220.1">
    <property type="nucleotide sequence ID" value="NZ_JAPDRA010000007.1"/>
</dbReference>
<evidence type="ECO:0008006" key="3">
    <source>
        <dbReference type="Google" id="ProtNLM"/>
    </source>
</evidence>
<organism evidence="1 2">
    <name type="scientific">Sphingomonas canadensis</name>
    <dbReference type="NCBI Taxonomy" id="1219257"/>
    <lineage>
        <taxon>Bacteria</taxon>
        <taxon>Pseudomonadati</taxon>
        <taxon>Pseudomonadota</taxon>
        <taxon>Alphaproteobacteria</taxon>
        <taxon>Sphingomonadales</taxon>
        <taxon>Sphingomonadaceae</taxon>
        <taxon>Sphingomonas</taxon>
    </lineage>
</organism>
<evidence type="ECO:0000313" key="2">
    <source>
        <dbReference type="Proteomes" id="UP001596977"/>
    </source>
</evidence>
<protein>
    <recommendedName>
        <fullName evidence="3">RiboL-PSP-HEPN domain-containing protein</fullName>
    </recommendedName>
</protein>
<dbReference type="Proteomes" id="UP001596977">
    <property type="component" value="Unassembled WGS sequence"/>
</dbReference>
<dbReference type="EMBL" id="JBHTJG010000007">
    <property type="protein sequence ID" value="MFD0947500.1"/>
    <property type="molecule type" value="Genomic_DNA"/>
</dbReference>
<sequence length="255" mass="28273">MGGNTFGLTDRDYAVLLLGDADLEAQLRAIRGQLHQHAQADAALQDDIKDLAERASKASGEYGMHLENSWVDEMHGSVFQDAAQSASAIGMLAPLLESLFVGIFGGIRDIEPPVRPVALAGTRATRASDPDFWDPHFVFSAKGKKSKDVLRGIVQLIETTGLAPRMPADYAQMLGAIFGYRNKMLHHGFEWPPAERTKFEATIGRQGWPSNWFDRSQTNGETWIIYMSDVLIRHTLTRIDEMLDGIGAFIQARYP</sequence>
<gene>
    <name evidence="1" type="ORF">ACFQ1E_14205</name>
</gene>
<evidence type="ECO:0000313" key="1">
    <source>
        <dbReference type="EMBL" id="MFD0947500.1"/>
    </source>
</evidence>
<name>A0ABW3H9X2_9SPHN</name>
<accession>A0ABW3H9X2</accession>
<comment type="caution">
    <text evidence="1">The sequence shown here is derived from an EMBL/GenBank/DDBJ whole genome shotgun (WGS) entry which is preliminary data.</text>
</comment>